<reference evidence="5 6" key="1">
    <citation type="submission" date="2019-03" db="EMBL/GenBank/DDBJ databases">
        <title>Genomic Encyclopedia of Type Strains, Phase IV (KMG-IV): sequencing the most valuable type-strain genomes for metagenomic binning, comparative biology and taxonomic classification.</title>
        <authorList>
            <person name="Goeker M."/>
        </authorList>
    </citation>
    <scope>NUCLEOTIDE SEQUENCE [LARGE SCALE GENOMIC DNA]</scope>
    <source>
        <strain evidence="5 6">DSM 15969</strain>
    </source>
</reference>
<dbReference type="PROSITE" id="PS00198">
    <property type="entry name" value="4FE4S_FER_1"/>
    <property type="match status" value="1"/>
</dbReference>
<evidence type="ECO:0000259" key="4">
    <source>
        <dbReference type="PROSITE" id="PS51379"/>
    </source>
</evidence>
<proteinExistence type="predicted"/>
<evidence type="ECO:0000313" key="5">
    <source>
        <dbReference type="EMBL" id="TCL35690.1"/>
    </source>
</evidence>
<keyword evidence="1" id="KW-0479">Metal-binding</keyword>
<organism evidence="5 6">
    <name type="scientific">Anaerospora hongkongensis</name>
    <dbReference type="NCBI Taxonomy" id="244830"/>
    <lineage>
        <taxon>Bacteria</taxon>
        <taxon>Bacillati</taxon>
        <taxon>Bacillota</taxon>
        <taxon>Negativicutes</taxon>
        <taxon>Selenomonadales</taxon>
        <taxon>Sporomusaceae</taxon>
        <taxon>Anaerospora</taxon>
    </lineage>
</organism>
<comment type="caution">
    <text evidence="5">The sequence shown here is derived from an EMBL/GenBank/DDBJ whole genome shotgun (WGS) entry which is preliminary data.</text>
</comment>
<dbReference type="GO" id="GO:0051536">
    <property type="term" value="F:iron-sulfur cluster binding"/>
    <property type="evidence" value="ECO:0007669"/>
    <property type="project" value="UniProtKB-KW"/>
</dbReference>
<dbReference type="AlphaFoldDB" id="A0A4R1PYN8"/>
<evidence type="ECO:0000256" key="1">
    <source>
        <dbReference type="ARBA" id="ARBA00022723"/>
    </source>
</evidence>
<evidence type="ECO:0000256" key="2">
    <source>
        <dbReference type="ARBA" id="ARBA00023004"/>
    </source>
</evidence>
<dbReference type="Pfam" id="PF12838">
    <property type="entry name" value="Fer4_7"/>
    <property type="match status" value="1"/>
</dbReference>
<accession>A0A4R1PYN8</accession>
<dbReference type="GO" id="GO:0046872">
    <property type="term" value="F:metal ion binding"/>
    <property type="evidence" value="ECO:0007669"/>
    <property type="project" value="UniProtKB-KW"/>
</dbReference>
<dbReference type="Gene3D" id="3.30.70.20">
    <property type="match status" value="1"/>
</dbReference>
<dbReference type="InterPro" id="IPR017896">
    <property type="entry name" value="4Fe4S_Fe-S-bd"/>
</dbReference>
<evidence type="ECO:0000256" key="3">
    <source>
        <dbReference type="ARBA" id="ARBA00023014"/>
    </source>
</evidence>
<dbReference type="EMBL" id="SLUI01000011">
    <property type="protein sequence ID" value="TCL35690.1"/>
    <property type="molecule type" value="Genomic_DNA"/>
</dbReference>
<dbReference type="InterPro" id="IPR017900">
    <property type="entry name" value="4Fe4S_Fe_S_CS"/>
</dbReference>
<dbReference type="Proteomes" id="UP000295063">
    <property type="component" value="Unassembled WGS sequence"/>
</dbReference>
<dbReference type="RefSeq" id="WP_243650593.1">
    <property type="nucleotide sequence ID" value="NZ_DAMAKO010000014.1"/>
</dbReference>
<dbReference type="SUPFAM" id="SSF54862">
    <property type="entry name" value="4Fe-4S ferredoxins"/>
    <property type="match status" value="1"/>
</dbReference>
<dbReference type="PROSITE" id="PS51379">
    <property type="entry name" value="4FE4S_FER_2"/>
    <property type="match status" value="1"/>
</dbReference>
<keyword evidence="6" id="KW-1185">Reference proteome</keyword>
<keyword evidence="3" id="KW-0411">Iron-sulfur</keyword>
<keyword evidence="2" id="KW-0408">Iron</keyword>
<feature type="domain" description="4Fe-4S ferredoxin-type" evidence="4">
    <location>
        <begin position="45"/>
        <end position="74"/>
    </location>
</feature>
<evidence type="ECO:0000313" key="6">
    <source>
        <dbReference type="Proteomes" id="UP000295063"/>
    </source>
</evidence>
<protein>
    <submittedName>
        <fullName evidence="5">4Fe-4S binding protein</fullName>
    </submittedName>
</protein>
<name>A0A4R1PYN8_9FIRM</name>
<sequence>MQNIPCEERLHRGPVAICECLQSIPCNPCADACPRQAITVAEINDCPVIAADNCNGCGLCMLHCPGLAIFVVDHTYSQEQALVKIPFEFLPLPEVNASVQALNRSGECVGVAHVIRVQKSPNKTNVLWLAVPHELAMEVRAIRLQKEQ</sequence>
<gene>
    <name evidence="5" type="ORF">EV210_111157</name>
</gene>